<dbReference type="Gene3D" id="1.10.8.1120">
    <property type="entry name" value="Histone RNA hairpin-binding protein RNA-binding domain"/>
    <property type="match status" value="1"/>
</dbReference>
<dbReference type="GO" id="GO:0005737">
    <property type="term" value="C:cytoplasm"/>
    <property type="evidence" value="ECO:0007669"/>
    <property type="project" value="TreeGrafter"/>
</dbReference>
<organism evidence="5 6">
    <name type="scientific">Mesorhabditis belari</name>
    <dbReference type="NCBI Taxonomy" id="2138241"/>
    <lineage>
        <taxon>Eukaryota</taxon>
        <taxon>Metazoa</taxon>
        <taxon>Ecdysozoa</taxon>
        <taxon>Nematoda</taxon>
        <taxon>Chromadorea</taxon>
        <taxon>Rhabditida</taxon>
        <taxon>Rhabditina</taxon>
        <taxon>Rhabditomorpha</taxon>
        <taxon>Rhabditoidea</taxon>
        <taxon>Rhabditidae</taxon>
        <taxon>Mesorhabditinae</taxon>
        <taxon>Mesorhabditis</taxon>
    </lineage>
</organism>
<evidence type="ECO:0000313" key="5">
    <source>
        <dbReference type="Proteomes" id="UP000887575"/>
    </source>
</evidence>
<proteinExistence type="inferred from homology"/>
<keyword evidence="5" id="KW-1185">Reference proteome</keyword>
<reference evidence="6" key="1">
    <citation type="submission" date="2024-02" db="UniProtKB">
        <authorList>
            <consortium name="WormBaseParasite"/>
        </authorList>
    </citation>
    <scope>IDENTIFICATION</scope>
</reference>
<dbReference type="GO" id="GO:0003729">
    <property type="term" value="F:mRNA binding"/>
    <property type="evidence" value="ECO:0007669"/>
    <property type="project" value="InterPro"/>
</dbReference>
<evidence type="ECO:0000256" key="2">
    <source>
        <dbReference type="ARBA" id="ARBA00022884"/>
    </source>
</evidence>
<dbReference type="InterPro" id="IPR026502">
    <property type="entry name" value="SLBP1/SLBP2"/>
</dbReference>
<dbReference type="Pfam" id="PF15247">
    <property type="entry name" value="SLBP_RNA_bind"/>
    <property type="match status" value="1"/>
</dbReference>
<evidence type="ECO:0000256" key="3">
    <source>
        <dbReference type="SAM" id="MobiDB-lite"/>
    </source>
</evidence>
<feature type="region of interest" description="Disordered" evidence="3">
    <location>
        <begin position="1"/>
        <end position="29"/>
    </location>
</feature>
<protein>
    <submittedName>
        <fullName evidence="6">Histone RNA hairpin-binding protein RNA-binding domain-containing protein</fullName>
    </submittedName>
</protein>
<feature type="domain" description="Histone RNA hairpin-binding protein RNA-binding" evidence="4">
    <location>
        <begin position="183"/>
        <end position="250"/>
    </location>
</feature>
<evidence type="ECO:0000256" key="1">
    <source>
        <dbReference type="ARBA" id="ARBA00006151"/>
    </source>
</evidence>
<dbReference type="GO" id="GO:0007076">
    <property type="term" value="P:mitotic chromosome condensation"/>
    <property type="evidence" value="ECO:0007669"/>
    <property type="project" value="UniProtKB-ARBA"/>
</dbReference>
<dbReference type="GO" id="GO:0051028">
    <property type="term" value="P:mRNA transport"/>
    <property type="evidence" value="ECO:0007669"/>
    <property type="project" value="TreeGrafter"/>
</dbReference>
<keyword evidence="2" id="KW-0694">RNA-binding</keyword>
<dbReference type="InterPro" id="IPR029344">
    <property type="entry name" value="SLBP_RNA_bind"/>
</dbReference>
<feature type="region of interest" description="Disordered" evidence="3">
    <location>
        <begin position="61"/>
        <end position="83"/>
    </location>
</feature>
<sequence length="349" mass="39395">MGKTPKKREESASPQKTPTKSMKKAWASPSKYSMKSLFDNYTPLNESWAEITASDASLLEESPKDLIGRRRKGAQPRKAQTRPKFVKSIELTEAILSPSNRKSERIQQLQNEQSGSRKRHISTTSTIADEVGGSPTKKPNCETSTPGKPKKKLQNLAEPASPRSPQIKMKDNWEEPKLGWCTDMKILDRRSREIERAKEKPVYQKYANEVAKGQRQKGIHPRTPNKLLNYSRRSWDVQIRRWKRSLYEWAGEEPSDSANTSFCCSETDSVNGEGEGENRENRDAPILAHLDMEDIVVGRVDGRPEADQMASLLGKFDMDTRKGDESTLKPLMSQNDGPTGPTDFSAVHH</sequence>
<evidence type="ECO:0000313" key="6">
    <source>
        <dbReference type="WBParaSite" id="MBELARI_LOCUS6064"/>
    </source>
</evidence>
<accession>A0AAF3FJ14</accession>
<comment type="similarity">
    <text evidence="1">Belongs to the SLBP family.</text>
</comment>
<dbReference type="WBParaSite" id="MBELARI_LOCUS6064">
    <property type="protein sequence ID" value="MBELARI_LOCUS6064"/>
    <property type="gene ID" value="MBELARI_LOCUS6064"/>
</dbReference>
<name>A0AAF3FJ14_9BILA</name>
<dbReference type="AlphaFoldDB" id="A0AAF3FJ14"/>
<feature type="compositionally biased region" description="Basic and acidic residues" evidence="3">
    <location>
        <begin position="316"/>
        <end position="327"/>
    </location>
</feature>
<feature type="region of interest" description="Disordered" evidence="3">
    <location>
        <begin position="312"/>
        <end position="349"/>
    </location>
</feature>
<dbReference type="GO" id="GO:0071204">
    <property type="term" value="C:histone pre-mRNA 3'end processing complex"/>
    <property type="evidence" value="ECO:0007669"/>
    <property type="project" value="TreeGrafter"/>
</dbReference>
<dbReference type="GO" id="GO:0071207">
    <property type="term" value="F:histone pre-mRNA stem-loop binding"/>
    <property type="evidence" value="ECO:0007669"/>
    <property type="project" value="TreeGrafter"/>
</dbReference>
<dbReference type="Proteomes" id="UP000887575">
    <property type="component" value="Unassembled WGS sequence"/>
</dbReference>
<evidence type="ECO:0000259" key="4">
    <source>
        <dbReference type="Pfam" id="PF15247"/>
    </source>
</evidence>
<dbReference type="InterPro" id="IPR038294">
    <property type="entry name" value="SLBP_RNA_bind_sf"/>
</dbReference>
<dbReference type="GO" id="GO:0006398">
    <property type="term" value="P:mRNA 3'-end processing by stem-loop binding and cleavage"/>
    <property type="evidence" value="ECO:0007669"/>
    <property type="project" value="TreeGrafter"/>
</dbReference>
<dbReference type="PANTHER" id="PTHR17408">
    <property type="entry name" value="HISTONE RNA HAIRPIN-BINDING PROTEIN"/>
    <property type="match status" value="1"/>
</dbReference>
<feature type="region of interest" description="Disordered" evidence="3">
    <location>
        <begin position="96"/>
        <end position="172"/>
    </location>
</feature>
<feature type="compositionally biased region" description="Basic residues" evidence="3">
    <location>
        <begin position="69"/>
        <end position="83"/>
    </location>
</feature>
<dbReference type="PANTHER" id="PTHR17408:SF0">
    <property type="entry name" value="HISTONE RNA HAIRPIN-BINDING PROTEIN"/>
    <property type="match status" value="1"/>
</dbReference>
<dbReference type="FunFam" id="1.10.8.1120:FF:000001">
    <property type="entry name" value="Histone RNA hairpin-binding protein-like"/>
    <property type="match status" value="1"/>
</dbReference>